<dbReference type="AlphaFoldDB" id="A0A7W9C9B9"/>
<reference evidence="1 2" key="1">
    <citation type="submission" date="2020-08" db="EMBL/GenBank/DDBJ databases">
        <title>Genomic Encyclopedia of Type Strains, Phase IV (KMG-IV): sequencing the most valuable type-strain genomes for metagenomic binning, comparative biology and taxonomic classification.</title>
        <authorList>
            <person name="Goeker M."/>
        </authorList>
    </citation>
    <scope>NUCLEOTIDE SEQUENCE [LARGE SCALE GENOMIC DNA]</scope>
    <source>
        <strain evidence="1 2">DSM 4731</strain>
    </source>
</reference>
<sequence length="159" mass="16742">MSNVQPFPSSPTNLVRRLSPPAAARLARRVDALVERPASAGVDPVADCLLALESTCWAEPCVCPHRSLSRQGRVAVVTPGYDRLLTPDQARDVAAGLRADNAFAGALGLALRFDQAADQAERRRPNDGPLRGRPGGSGGRTLIAVLLLATALLALRAFA</sequence>
<organism evidence="1 2">
    <name type="scientific">Brevundimonas aurantiaca</name>
    <dbReference type="NCBI Taxonomy" id="74316"/>
    <lineage>
        <taxon>Bacteria</taxon>
        <taxon>Pseudomonadati</taxon>
        <taxon>Pseudomonadota</taxon>
        <taxon>Alphaproteobacteria</taxon>
        <taxon>Caulobacterales</taxon>
        <taxon>Caulobacteraceae</taxon>
        <taxon>Brevundimonas</taxon>
    </lineage>
</organism>
<accession>A0A7W9C9B9</accession>
<evidence type="ECO:0000313" key="2">
    <source>
        <dbReference type="Proteomes" id="UP000527324"/>
    </source>
</evidence>
<gene>
    <name evidence="1" type="ORF">GGQ93_002813</name>
</gene>
<name>A0A7W9C9B9_9CAUL</name>
<proteinExistence type="predicted"/>
<dbReference type="Proteomes" id="UP000527324">
    <property type="component" value="Unassembled WGS sequence"/>
</dbReference>
<keyword evidence="2" id="KW-1185">Reference proteome</keyword>
<evidence type="ECO:0000313" key="1">
    <source>
        <dbReference type="EMBL" id="MBB5741077.1"/>
    </source>
</evidence>
<dbReference type="RefSeq" id="WP_183217834.1">
    <property type="nucleotide sequence ID" value="NZ_JACHOQ010000009.1"/>
</dbReference>
<dbReference type="EMBL" id="JACHOQ010000009">
    <property type="protein sequence ID" value="MBB5741077.1"/>
    <property type="molecule type" value="Genomic_DNA"/>
</dbReference>
<comment type="caution">
    <text evidence="1">The sequence shown here is derived from an EMBL/GenBank/DDBJ whole genome shotgun (WGS) entry which is preliminary data.</text>
</comment>
<protein>
    <submittedName>
        <fullName evidence="1">Uncharacterized protein</fullName>
    </submittedName>
</protein>